<dbReference type="SUPFAM" id="SSF56112">
    <property type="entry name" value="Protein kinase-like (PK-like)"/>
    <property type="match status" value="1"/>
</dbReference>
<feature type="domain" description="Maltokinase N-terminal cap" evidence="15">
    <location>
        <begin position="15"/>
        <end position="95"/>
    </location>
</feature>
<dbReference type="Gene3D" id="3.90.1200.10">
    <property type="match status" value="1"/>
</dbReference>
<proteinExistence type="inferred from homology"/>
<comment type="pathway">
    <text evidence="1">Glycan biosynthesis; glycogen biosynthesis.</text>
</comment>
<comment type="similarity">
    <text evidence="2">Belongs to the aminoglycoside phosphotransferase family.</text>
</comment>
<comment type="caution">
    <text evidence="16">The sequence shown here is derived from an EMBL/GenBank/DDBJ whole genome shotgun (WGS) entry which is preliminary data.</text>
</comment>
<gene>
    <name evidence="16" type="ORF">G1H11_19045</name>
</gene>
<keyword evidence="12" id="KW-0119">Carbohydrate metabolism</keyword>
<dbReference type="AlphaFoldDB" id="A0A6N9YRE1"/>
<dbReference type="EMBL" id="JAAGOB010000011">
    <property type="protein sequence ID" value="NED97398.1"/>
    <property type="molecule type" value="Genomic_DNA"/>
</dbReference>
<keyword evidence="10" id="KW-0067">ATP-binding</keyword>
<evidence type="ECO:0000313" key="17">
    <source>
        <dbReference type="Proteomes" id="UP000469185"/>
    </source>
</evidence>
<evidence type="ECO:0000256" key="9">
    <source>
        <dbReference type="ARBA" id="ARBA00022777"/>
    </source>
</evidence>
<dbReference type="Proteomes" id="UP000469185">
    <property type="component" value="Unassembled WGS sequence"/>
</dbReference>
<reference evidence="16 17" key="1">
    <citation type="submission" date="2020-02" db="EMBL/GenBank/DDBJ databases">
        <authorList>
            <person name="Li X.-J."/>
            <person name="Feng X.-M."/>
        </authorList>
    </citation>
    <scope>NUCLEOTIDE SEQUENCE [LARGE SCALE GENOMIC DNA]</scope>
    <source>
        <strain evidence="16 17">CGMCC 4.7225</strain>
    </source>
</reference>
<keyword evidence="8" id="KW-0547">Nucleotide-binding</keyword>
<accession>A0A6N9YRE1</accession>
<evidence type="ECO:0000256" key="13">
    <source>
        <dbReference type="ARBA" id="ARBA00031251"/>
    </source>
</evidence>
<evidence type="ECO:0000256" key="5">
    <source>
        <dbReference type="ARBA" id="ARBA00013882"/>
    </source>
</evidence>
<evidence type="ECO:0000256" key="7">
    <source>
        <dbReference type="ARBA" id="ARBA00022679"/>
    </source>
</evidence>
<evidence type="ECO:0000256" key="3">
    <source>
        <dbReference type="ARBA" id="ARBA00011245"/>
    </source>
</evidence>
<organism evidence="16 17">
    <name type="scientific">Phytoactinopolyspora alkaliphila</name>
    <dbReference type="NCBI Taxonomy" id="1783498"/>
    <lineage>
        <taxon>Bacteria</taxon>
        <taxon>Bacillati</taxon>
        <taxon>Actinomycetota</taxon>
        <taxon>Actinomycetes</taxon>
        <taxon>Jiangellales</taxon>
        <taxon>Jiangellaceae</taxon>
        <taxon>Phytoactinopolyspora</taxon>
    </lineage>
</organism>
<dbReference type="InterPro" id="IPR040999">
    <property type="entry name" value="Mak_N_cap"/>
</dbReference>
<dbReference type="UniPathway" id="UPA00164"/>
<evidence type="ECO:0000256" key="4">
    <source>
        <dbReference type="ARBA" id="ARBA00011962"/>
    </source>
</evidence>
<evidence type="ECO:0000256" key="11">
    <source>
        <dbReference type="ARBA" id="ARBA00023056"/>
    </source>
</evidence>
<keyword evidence="9" id="KW-0418">Kinase</keyword>
<comment type="catalytic activity">
    <reaction evidence="14">
        <text>D-maltose + ATP = alpha-maltose 1-phosphate + ADP + H(+)</text>
        <dbReference type="Rhea" id="RHEA:31915"/>
        <dbReference type="ChEBI" id="CHEBI:15378"/>
        <dbReference type="ChEBI" id="CHEBI:17306"/>
        <dbReference type="ChEBI" id="CHEBI:30616"/>
        <dbReference type="ChEBI" id="CHEBI:63576"/>
        <dbReference type="ChEBI" id="CHEBI:456216"/>
        <dbReference type="EC" id="2.7.1.175"/>
    </reaction>
</comment>
<evidence type="ECO:0000313" key="16">
    <source>
        <dbReference type="EMBL" id="NED97398.1"/>
    </source>
</evidence>
<protein>
    <recommendedName>
        <fullName evidence="5">Maltokinase</fullName>
        <ecNumber evidence="4">2.7.1.175</ecNumber>
    </recommendedName>
    <alternativeName>
        <fullName evidence="13">Maltose-1-phosphate synthase</fullName>
    </alternativeName>
</protein>
<dbReference type="Pfam" id="PF18085">
    <property type="entry name" value="Mak_N_cap"/>
    <property type="match status" value="1"/>
</dbReference>
<evidence type="ECO:0000256" key="8">
    <source>
        <dbReference type="ARBA" id="ARBA00022741"/>
    </source>
</evidence>
<dbReference type="GO" id="GO:0005978">
    <property type="term" value="P:glycogen biosynthetic process"/>
    <property type="evidence" value="ECO:0007669"/>
    <property type="project" value="UniProtKB-UniPathway"/>
</dbReference>
<evidence type="ECO:0000256" key="1">
    <source>
        <dbReference type="ARBA" id="ARBA00004964"/>
    </source>
</evidence>
<evidence type="ECO:0000256" key="10">
    <source>
        <dbReference type="ARBA" id="ARBA00022840"/>
    </source>
</evidence>
<keyword evidence="11" id="KW-0320">Glycogen biosynthesis</keyword>
<name>A0A6N9YRE1_9ACTN</name>
<dbReference type="EC" id="2.7.1.175" evidence="4"/>
<comment type="subunit">
    <text evidence="3">Monomer.</text>
</comment>
<dbReference type="GO" id="GO:0005524">
    <property type="term" value="F:ATP binding"/>
    <property type="evidence" value="ECO:0007669"/>
    <property type="project" value="UniProtKB-KW"/>
</dbReference>
<keyword evidence="17" id="KW-1185">Reference proteome</keyword>
<sequence>MDESLSQVVSLLPAWLPTQRWFSGRSSVDQVHVVSATLLREEDPRVWHLLVEVYRDQHRYRYQIPLVIRREPLARLEHVKLGETSDGHVYDALHDKEAAAVLLEQFTGGGSFVGDLAFHAEDGAKIPVDESALVMPVEQSNTSIAFGDVALLKVFRRVQPGLNPDVEVHHALTGAGCEYIAPLLGWVDGRWIDDAGAGHDASLAMLQTFLTTASDGWALAATSVRDLYAEGDLHADEVGGDFAGEAHRLGEATAHVHRSMAEALPSGYFGTAELAAKTDLLMGRLEEAVSVVPELEPYIGRLGERVEALRGLDTPIPVQRVHGDYHLGQVLRTVMGWKIVDFEGEPAKPLEERRALDTAMRDVAGMLRSFDYAARYLLVTDYDQDHPAYDQINYRANEWAQRNRDAFCAGYAEAVGTDPRDNAVLLAAYEIDKAVYEVVYEARYRPSWLPIPLAAVRRLSEEPV</sequence>
<keyword evidence="6" id="KW-0321">Glycogen metabolism</keyword>
<evidence type="ECO:0000259" key="15">
    <source>
        <dbReference type="Pfam" id="PF18085"/>
    </source>
</evidence>
<dbReference type="GO" id="GO:0016301">
    <property type="term" value="F:kinase activity"/>
    <property type="evidence" value="ECO:0007669"/>
    <property type="project" value="UniProtKB-KW"/>
</dbReference>
<keyword evidence="7 16" id="KW-0808">Transferase</keyword>
<evidence type="ECO:0000256" key="14">
    <source>
        <dbReference type="ARBA" id="ARBA00049067"/>
    </source>
</evidence>
<evidence type="ECO:0000256" key="6">
    <source>
        <dbReference type="ARBA" id="ARBA00022600"/>
    </source>
</evidence>
<evidence type="ECO:0000256" key="12">
    <source>
        <dbReference type="ARBA" id="ARBA00023277"/>
    </source>
</evidence>
<evidence type="ECO:0000256" key="2">
    <source>
        <dbReference type="ARBA" id="ARBA00006219"/>
    </source>
</evidence>
<dbReference type="InterPro" id="IPR011009">
    <property type="entry name" value="Kinase-like_dom_sf"/>
</dbReference>